<accession>A0A6V8Q982</accession>
<keyword evidence="7" id="KW-1185">Reference proteome</keyword>
<dbReference type="AlphaFoldDB" id="A0A6V8Q982"/>
<dbReference type="EMBL" id="BLRY01000009">
    <property type="protein sequence ID" value="GFP26948.1"/>
    <property type="molecule type" value="Genomic_DNA"/>
</dbReference>
<dbReference type="EMBL" id="BLRX01000014">
    <property type="protein sequence ID" value="GFP24784.1"/>
    <property type="molecule type" value="Genomic_DNA"/>
</dbReference>
<dbReference type="Proteomes" id="UP000591948">
    <property type="component" value="Unassembled WGS sequence"/>
</dbReference>
<comment type="caution">
    <text evidence="2">The sequence shown here is derived from an EMBL/GenBank/DDBJ whole genome shotgun (WGS) entry which is preliminary data.</text>
</comment>
<keyword evidence="1" id="KW-1133">Transmembrane helix</keyword>
<evidence type="ECO:0000313" key="6">
    <source>
        <dbReference type="Proteomes" id="UP000576480"/>
    </source>
</evidence>
<sequence>MIWRILGIGSMVLVTLLGIGLIQEAKHMPDEFTANAMRVAGGIVIGAFWALYLFRLYM</sequence>
<name>A0A6V8Q982_9ACTN</name>
<evidence type="ECO:0000313" key="7">
    <source>
        <dbReference type="Proteomes" id="UP000591948"/>
    </source>
</evidence>
<evidence type="ECO:0000256" key="1">
    <source>
        <dbReference type="SAM" id="Phobius"/>
    </source>
</evidence>
<evidence type="ECO:0000313" key="5">
    <source>
        <dbReference type="Proteomes" id="UP000543224"/>
    </source>
</evidence>
<evidence type="ECO:0000313" key="2">
    <source>
        <dbReference type="EMBL" id="GFP24784.1"/>
    </source>
</evidence>
<dbReference type="Proteomes" id="UP000576480">
    <property type="component" value="Unassembled WGS sequence"/>
</dbReference>
<feature type="transmembrane region" description="Helical" evidence="1">
    <location>
        <begin position="5"/>
        <end position="23"/>
    </location>
</feature>
<dbReference type="EMBL" id="BLSB01000072">
    <property type="protein sequence ID" value="GFP35254.1"/>
    <property type="molecule type" value="Genomic_DNA"/>
</dbReference>
<feature type="transmembrane region" description="Helical" evidence="1">
    <location>
        <begin position="35"/>
        <end position="54"/>
    </location>
</feature>
<dbReference type="Proteomes" id="UP000543224">
    <property type="component" value="Unassembled WGS sequence"/>
</dbReference>
<proteinExistence type="predicted"/>
<protein>
    <submittedName>
        <fullName evidence="2">Uncharacterized protein</fullName>
    </submittedName>
</protein>
<keyword evidence="1" id="KW-0812">Transmembrane</keyword>
<gene>
    <name evidence="2" type="ORF">HKBW3S25_00221</name>
    <name evidence="3" type="ORF">HKBW3S33_00361</name>
    <name evidence="4" type="ORF">HKBW3S43_01046</name>
</gene>
<keyword evidence="1" id="KW-0472">Membrane</keyword>
<reference evidence="5 6" key="1">
    <citation type="journal article" date="2020" name="Front. Microbiol.">
        <title>Single-cell genomics of novel Actinobacteria with the Wood-Ljungdahl pathway discovered in a serpentinizing system.</title>
        <authorList>
            <person name="Merino N."/>
            <person name="Kawai M."/>
            <person name="Boyd E.S."/>
            <person name="Colman D.R."/>
            <person name="McGlynn S.E."/>
            <person name="Nealson K.H."/>
            <person name="Kurokawa K."/>
            <person name="Hongoh Y."/>
        </authorList>
    </citation>
    <scope>NUCLEOTIDE SEQUENCE [LARGE SCALE GENOMIC DNA]</scope>
    <source>
        <strain evidence="2 5">S25</strain>
        <strain evidence="3 7">S33</strain>
        <strain evidence="4 6">S43</strain>
    </source>
</reference>
<evidence type="ECO:0000313" key="4">
    <source>
        <dbReference type="EMBL" id="GFP35254.1"/>
    </source>
</evidence>
<evidence type="ECO:0000313" key="3">
    <source>
        <dbReference type="EMBL" id="GFP26948.1"/>
    </source>
</evidence>
<organism evidence="2 5">
    <name type="scientific">Candidatus Hakubella thermalkaliphila</name>
    <dbReference type="NCBI Taxonomy" id="2754717"/>
    <lineage>
        <taxon>Bacteria</taxon>
        <taxon>Bacillati</taxon>
        <taxon>Actinomycetota</taxon>
        <taxon>Actinomycetota incertae sedis</taxon>
        <taxon>Candidatus Hakubellales</taxon>
        <taxon>Candidatus Hakubellaceae</taxon>
        <taxon>Candidatus Hakubella</taxon>
    </lineage>
</organism>